<gene>
    <name evidence="2" type="ORF">ABT58_16330</name>
    <name evidence="1" type="ORF">JCM19237_4879</name>
</gene>
<dbReference type="InterPro" id="IPR036388">
    <property type="entry name" value="WH-like_DNA-bd_sf"/>
</dbReference>
<dbReference type="OrthoDB" id="155998at2"/>
<name>A0A090QSC2_9GAMM</name>
<evidence type="ECO:0000313" key="2">
    <source>
        <dbReference type="EMBL" id="KLU99652.1"/>
    </source>
</evidence>
<protein>
    <submittedName>
        <fullName evidence="1 2">Transcriptional regulator</fullName>
    </submittedName>
</protein>
<dbReference type="STRING" id="754436.JCM19237_4879"/>
<dbReference type="InterPro" id="IPR036390">
    <property type="entry name" value="WH_DNA-bd_sf"/>
</dbReference>
<dbReference type="PANTHER" id="PTHR38600">
    <property type="entry name" value="TRANSCRIPTIONAL REGULATORY PROTEIN"/>
    <property type="match status" value="1"/>
</dbReference>
<evidence type="ECO:0000313" key="1">
    <source>
        <dbReference type="EMBL" id="GAL05806.1"/>
    </source>
</evidence>
<dbReference type="EMBL" id="BBMN01000008">
    <property type="protein sequence ID" value="GAL05806.1"/>
    <property type="molecule type" value="Genomic_DNA"/>
</dbReference>
<dbReference type="Proteomes" id="UP000036426">
    <property type="component" value="Unassembled WGS sequence"/>
</dbReference>
<dbReference type="eggNOG" id="COG2345">
    <property type="taxonomic scope" value="Bacteria"/>
</dbReference>
<comment type="caution">
    <text evidence="1">The sequence shown here is derived from an EMBL/GenBank/DDBJ whole genome shotgun (WGS) entry which is preliminary data.</text>
</comment>
<dbReference type="Proteomes" id="UP000029227">
    <property type="component" value="Unassembled WGS sequence"/>
</dbReference>
<evidence type="ECO:0000313" key="4">
    <source>
        <dbReference type="Proteomes" id="UP000036426"/>
    </source>
</evidence>
<dbReference type="AlphaFoldDB" id="A0A090QSC2"/>
<dbReference type="RefSeq" id="WP_047875510.1">
    <property type="nucleotide sequence ID" value="NZ_BMYC01000005.1"/>
</dbReference>
<dbReference type="Gene3D" id="1.10.10.10">
    <property type="entry name" value="Winged helix-like DNA-binding domain superfamily/Winged helix DNA-binding domain"/>
    <property type="match status" value="1"/>
</dbReference>
<reference evidence="1 3" key="1">
    <citation type="journal article" date="2014" name="Genome Announc.">
        <title>Draft Genome Sequences of Two Vibrionaceae Species, Vibrio ponticus C121 and Photobacterium aphoticum C119, Isolated as Coral Reef Microbiota.</title>
        <authorList>
            <person name="Al-saari N."/>
            <person name="Meirelles P.M."/>
            <person name="Mino S."/>
            <person name="Suda W."/>
            <person name="Oshima K."/>
            <person name="Hattori M."/>
            <person name="Ohkuma M."/>
            <person name="Thompson F.L."/>
            <person name="Gomez-Gil B."/>
            <person name="Sawabe T."/>
            <person name="Sawabe T."/>
        </authorList>
    </citation>
    <scope>NUCLEOTIDE SEQUENCE [LARGE SCALE GENOMIC DNA]</scope>
    <source>
        <strain evidence="1 3">JCM 19237</strain>
    </source>
</reference>
<reference evidence="2 4" key="2">
    <citation type="submission" date="2015-05" db="EMBL/GenBank/DDBJ databases">
        <title>Photobacterium galathea sp. nov.</title>
        <authorList>
            <person name="Machado H."/>
            <person name="Gram L."/>
        </authorList>
    </citation>
    <scope>NUCLEOTIDE SEQUENCE [LARGE SCALE GENOMIC DNA]</scope>
    <source>
        <strain evidence="2 4">DSM 25995</strain>
    </source>
</reference>
<dbReference type="PATRIC" id="fig|754436.4.peg.3463"/>
<proteinExistence type="predicted"/>
<evidence type="ECO:0000313" key="3">
    <source>
        <dbReference type="Proteomes" id="UP000029227"/>
    </source>
</evidence>
<keyword evidence="4" id="KW-1185">Reference proteome</keyword>
<dbReference type="EMBL" id="LDOV01000029">
    <property type="protein sequence ID" value="KLU99652.1"/>
    <property type="molecule type" value="Genomic_DNA"/>
</dbReference>
<accession>A0A090QSC2</accession>
<organism evidence="1 3">
    <name type="scientific">Photobacterium aphoticum</name>
    <dbReference type="NCBI Taxonomy" id="754436"/>
    <lineage>
        <taxon>Bacteria</taxon>
        <taxon>Pseudomonadati</taxon>
        <taxon>Pseudomonadota</taxon>
        <taxon>Gammaproteobacteria</taxon>
        <taxon>Vibrionales</taxon>
        <taxon>Vibrionaceae</taxon>
        <taxon>Photobacterium</taxon>
    </lineage>
</organism>
<sequence>MKTIDRILYQLKREGPQTAKRLAETFQLTSMGVRQHLQGLEADGLVSFEDVKVKVGRPTRHWFLTKAGHNQFANRHDDLLVQTLDSVETLFGKDGLQQVIARREANTLAHYQDKLAEAANLEEKLQILTTLREQEGYMANYQPHGDGFLFVENHCPICHAAHRCPSLCQSELTVFQQLLGEEYHIERKEHIIAGERRCAYRIIKA</sequence>
<dbReference type="PANTHER" id="PTHR38600:SF2">
    <property type="entry name" value="SLL0088 PROTEIN"/>
    <property type="match status" value="1"/>
</dbReference>
<dbReference type="SUPFAM" id="SSF46785">
    <property type="entry name" value="Winged helix' DNA-binding domain"/>
    <property type="match status" value="1"/>
</dbReference>